<reference evidence="2 3" key="1">
    <citation type="submission" date="2013-03" db="EMBL/GenBank/DDBJ databases">
        <title>The Genome Sequence of Phialophora europaea CBS 101466.</title>
        <authorList>
            <consortium name="The Broad Institute Genomics Platform"/>
            <person name="Cuomo C."/>
            <person name="de Hoog S."/>
            <person name="Gorbushina A."/>
            <person name="Walker B."/>
            <person name="Young S.K."/>
            <person name="Zeng Q."/>
            <person name="Gargeya S."/>
            <person name="Fitzgerald M."/>
            <person name="Haas B."/>
            <person name="Abouelleil A."/>
            <person name="Allen A.W."/>
            <person name="Alvarado L."/>
            <person name="Arachchi H.M."/>
            <person name="Berlin A.M."/>
            <person name="Chapman S.B."/>
            <person name="Gainer-Dewar J."/>
            <person name="Goldberg J."/>
            <person name="Griggs A."/>
            <person name="Gujja S."/>
            <person name="Hansen M."/>
            <person name="Howarth C."/>
            <person name="Imamovic A."/>
            <person name="Ireland A."/>
            <person name="Larimer J."/>
            <person name="McCowan C."/>
            <person name="Murphy C."/>
            <person name="Pearson M."/>
            <person name="Poon T.W."/>
            <person name="Priest M."/>
            <person name="Roberts A."/>
            <person name="Saif S."/>
            <person name="Shea T."/>
            <person name="Sisk P."/>
            <person name="Sykes S."/>
            <person name="Wortman J."/>
            <person name="Nusbaum C."/>
            <person name="Birren B."/>
        </authorList>
    </citation>
    <scope>NUCLEOTIDE SEQUENCE [LARGE SCALE GENOMIC DNA]</scope>
    <source>
        <strain evidence="2 3">CBS 101466</strain>
    </source>
</reference>
<keyword evidence="3" id="KW-1185">Reference proteome</keyword>
<protein>
    <submittedName>
        <fullName evidence="2">Uncharacterized protein</fullName>
    </submittedName>
</protein>
<organism evidence="2 3">
    <name type="scientific">Cyphellophora europaea (strain CBS 101466)</name>
    <name type="common">Phialophora europaea</name>
    <dbReference type="NCBI Taxonomy" id="1220924"/>
    <lineage>
        <taxon>Eukaryota</taxon>
        <taxon>Fungi</taxon>
        <taxon>Dikarya</taxon>
        <taxon>Ascomycota</taxon>
        <taxon>Pezizomycotina</taxon>
        <taxon>Eurotiomycetes</taxon>
        <taxon>Chaetothyriomycetidae</taxon>
        <taxon>Chaetothyriales</taxon>
        <taxon>Cyphellophoraceae</taxon>
        <taxon>Cyphellophora</taxon>
    </lineage>
</organism>
<dbReference type="InParanoid" id="W2RYL5"/>
<proteinExistence type="predicted"/>
<dbReference type="RefSeq" id="XP_008715919.1">
    <property type="nucleotide sequence ID" value="XM_008717697.1"/>
</dbReference>
<sequence>MPLSVSPPISPKTIRHPKRSRQSSKCELSVEELNQDDIGYDGDVEVIRPEQYEEPSSESDDDKPAPHLIPDVDEEITRGMRQLGWRQSSSKLQTNGLGGPQGHNSDGLQSSPLNQHGKRGEVDVADFGDVQSRAPPAKRRKKRGSQSSIAHRLMRGKPHQQQTDSSDKTEGQRTPLVDTSTGSTGFSEGPPEACNDEMVLD</sequence>
<gene>
    <name evidence="2" type="ORF">HMPREF1541_03345</name>
</gene>
<feature type="compositionally biased region" description="Polar residues" evidence="1">
    <location>
        <begin position="85"/>
        <end position="95"/>
    </location>
</feature>
<feature type="compositionally biased region" description="Acidic residues" evidence="1">
    <location>
        <begin position="29"/>
        <end position="44"/>
    </location>
</feature>
<evidence type="ECO:0000313" key="2">
    <source>
        <dbReference type="EMBL" id="ETN41410.1"/>
    </source>
</evidence>
<dbReference type="Proteomes" id="UP000030752">
    <property type="component" value="Unassembled WGS sequence"/>
</dbReference>
<dbReference type="EMBL" id="KB822719">
    <property type="protein sequence ID" value="ETN41410.1"/>
    <property type="molecule type" value="Genomic_DNA"/>
</dbReference>
<feature type="compositionally biased region" description="Basic residues" evidence="1">
    <location>
        <begin position="13"/>
        <end position="22"/>
    </location>
</feature>
<feature type="compositionally biased region" description="Acidic residues" evidence="1">
    <location>
        <begin position="52"/>
        <end position="61"/>
    </location>
</feature>
<feature type="region of interest" description="Disordered" evidence="1">
    <location>
        <begin position="1"/>
        <end position="201"/>
    </location>
</feature>
<feature type="compositionally biased region" description="Polar residues" evidence="1">
    <location>
        <begin position="177"/>
        <end position="186"/>
    </location>
</feature>
<feature type="compositionally biased region" description="Polar residues" evidence="1">
    <location>
        <begin position="102"/>
        <end position="114"/>
    </location>
</feature>
<accession>W2RYL5</accession>
<name>W2RYL5_CYPE1</name>
<evidence type="ECO:0000313" key="3">
    <source>
        <dbReference type="Proteomes" id="UP000030752"/>
    </source>
</evidence>
<dbReference type="GeneID" id="19970684"/>
<dbReference type="OrthoDB" id="4186058at2759"/>
<dbReference type="HOGENOM" id="CLU_1390921_0_0_1"/>
<evidence type="ECO:0000256" key="1">
    <source>
        <dbReference type="SAM" id="MobiDB-lite"/>
    </source>
</evidence>
<dbReference type="VEuPathDB" id="FungiDB:HMPREF1541_03345"/>
<dbReference type="AlphaFoldDB" id="W2RYL5"/>